<dbReference type="EMBL" id="SFCI01000397">
    <property type="protein sequence ID" value="TFY80061.1"/>
    <property type="molecule type" value="Genomic_DNA"/>
</dbReference>
<dbReference type="AlphaFoldDB" id="A0A4Z0A1J1"/>
<evidence type="ECO:0000256" key="2">
    <source>
        <dbReference type="PROSITE-ProRule" id="PRU00252"/>
    </source>
</evidence>
<evidence type="ECO:0000313" key="4">
    <source>
        <dbReference type="Proteomes" id="UP000298061"/>
    </source>
</evidence>
<dbReference type="GO" id="GO:0006264">
    <property type="term" value="P:mitochondrial DNA replication"/>
    <property type="evidence" value="ECO:0007669"/>
    <property type="project" value="TreeGrafter"/>
</dbReference>
<dbReference type="PANTHER" id="PTHR10302:SF0">
    <property type="entry name" value="SINGLE-STRANDED DNA-BINDING PROTEIN, MITOCHONDRIAL"/>
    <property type="match status" value="1"/>
</dbReference>
<keyword evidence="1 2" id="KW-0238">DNA-binding</keyword>
<evidence type="ECO:0008006" key="5">
    <source>
        <dbReference type="Google" id="ProtNLM"/>
    </source>
</evidence>
<evidence type="ECO:0000313" key="3">
    <source>
        <dbReference type="EMBL" id="TFY80061.1"/>
    </source>
</evidence>
<comment type="caution">
    <text evidence="3">The sequence shown here is derived from an EMBL/GenBank/DDBJ whole genome shotgun (WGS) entry which is preliminary data.</text>
</comment>
<dbReference type="InterPro" id="IPR011344">
    <property type="entry name" value="ssDNA-bd"/>
</dbReference>
<dbReference type="GO" id="GO:0003697">
    <property type="term" value="F:single-stranded DNA binding"/>
    <property type="evidence" value="ECO:0007669"/>
    <property type="project" value="InterPro"/>
</dbReference>
<protein>
    <recommendedName>
        <fullName evidence="5">Nucleic acid-binding protein</fullName>
    </recommendedName>
</protein>
<dbReference type="Gene3D" id="2.40.50.140">
    <property type="entry name" value="Nucleic acid-binding proteins"/>
    <property type="match status" value="1"/>
</dbReference>
<dbReference type="GO" id="GO:0042645">
    <property type="term" value="C:mitochondrial nucleoid"/>
    <property type="evidence" value="ECO:0007669"/>
    <property type="project" value="TreeGrafter"/>
</dbReference>
<sequence length="155" mass="17490">MLAAARSFSASRASMRTFSTTPSRAADLSKLLLIGRLGKEPEVRMTKSNKEYISYTVATTNFPAPPVNPDGTREESKTTWHHILSFNPNQNNYLRTLPKGTKVYVEANFELREPDPNADPNTAQGQRQIFLRHENVRVLKMPYSQQSSEQSDESS</sequence>
<dbReference type="SUPFAM" id="SSF50249">
    <property type="entry name" value="Nucleic acid-binding proteins"/>
    <property type="match status" value="1"/>
</dbReference>
<dbReference type="PROSITE" id="PS50935">
    <property type="entry name" value="SSB"/>
    <property type="match status" value="1"/>
</dbReference>
<evidence type="ECO:0000256" key="1">
    <source>
        <dbReference type="ARBA" id="ARBA00023125"/>
    </source>
</evidence>
<dbReference type="CDD" id="cd04496">
    <property type="entry name" value="SSB_OBF"/>
    <property type="match status" value="1"/>
</dbReference>
<dbReference type="Proteomes" id="UP000298061">
    <property type="component" value="Unassembled WGS sequence"/>
</dbReference>
<proteinExistence type="predicted"/>
<dbReference type="InterPro" id="IPR000424">
    <property type="entry name" value="Primosome_PriB/ssb"/>
</dbReference>
<accession>A0A4Z0A1J1</accession>
<organism evidence="3 4">
    <name type="scientific">Hericium alpestre</name>
    <dbReference type="NCBI Taxonomy" id="135208"/>
    <lineage>
        <taxon>Eukaryota</taxon>
        <taxon>Fungi</taxon>
        <taxon>Dikarya</taxon>
        <taxon>Basidiomycota</taxon>
        <taxon>Agaricomycotina</taxon>
        <taxon>Agaricomycetes</taxon>
        <taxon>Russulales</taxon>
        <taxon>Hericiaceae</taxon>
        <taxon>Hericium</taxon>
    </lineage>
</organism>
<dbReference type="InterPro" id="IPR012340">
    <property type="entry name" value="NA-bd_OB-fold"/>
</dbReference>
<dbReference type="OrthoDB" id="1078367at2759"/>
<dbReference type="Pfam" id="PF00436">
    <property type="entry name" value="SSB"/>
    <property type="match status" value="1"/>
</dbReference>
<name>A0A4Z0A1J1_9AGAM</name>
<gene>
    <name evidence="3" type="ORF">EWM64_g3955</name>
</gene>
<keyword evidence="4" id="KW-1185">Reference proteome</keyword>
<dbReference type="STRING" id="135208.A0A4Z0A1J1"/>
<reference evidence="3 4" key="1">
    <citation type="submission" date="2019-02" db="EMBL/GenBank/DDBJ databases">
        <title>Genome sequencing of the rare red list fungi Hericium alpestre (H. flagellum).</title>
        <authorList>
            <person name="Buettner E."/>
            <person name="Kellner H."/>
        </authorList>
    </citation>
    <scope>NUCLEOTIDE SEQUENCE [LARGE SCALE GENOMIC DNA]</scope>
    <source>
        <strain evidence="3 4">DSM 108284</strain>
    </source>
</reference>
<dbReference type="PANTHER" id="PTHR10302">
    <property type="entry name" value="SINGLE-STRANDED DNA-BINDING PROTEIN"/>
    <property type="match status" value="1"/>
</dbReference>